<dbReference type="PROSITE" id="PS00028">
    <property type="entry name" value="ZINC_FINGER_C2H2_1"/>
    <property type="match status" value="1"/>
</dbReference>
<dbReference type="SUPFAM" id="SSF55486">
    <property type="entry name" value="Metalloproteases ('zincins'), catalytic domain"/>
    <property type="match status" value="1"/>
</dbReference>
<sequence>MRSYRAPPLLLALFLLSIGLKATVARSVEYETDLVVPSELQQEQVELIWEASRWSRGRRRRSENQHGHLFVSLPAFSRELYLELQRDEAFLAEGFMVEERSRGESVQREPAFKGRVCFYTGTVFNYTDSFASLDTCGGLTGLVQMGDETLFIKPVRQERESFSGTEHKVIRQKRSSDKTSRSIRDGPKPCRVIQGKRKDRQSKSTEDARGRRNAIRMNGEYIVETVVVADADMVQYHGAEAAQRFLLTVMNMVYNMFQHQSLGVKLNVRLTKLVLLNSRPKKLKVGHHGEKTLESFCHWQHEEFGGARYLGNNHVPGGRDDPAPIDVAVLVTRTDFCVHKDEPCDTVGIAYLGGTCSAKRKCVVAEDNGLNLAFTIAHELGHSMGMSHDDDHAACTGHSHIMSGEWVKGRNPSDLSWSTCSRDDLENFLRSKASSCLLHTDPRSRYLVRLPAKLPGMHYSADEQCQILFGTNATFCTNMEHLMCAGLWCLVEGDTSCKTKLDPPLDGTECGADKWCRAGDCVSKTPIPQHMDGDWSAWSQWSMCSRSCASGARFRQRKCDNPPPGPGGKQCLGGSVEHKVCEGPPCAKGLPTFRDQQCQAHERQAGKKKSQMWAAVVNDEKPCALFCTPVGRDAPVLMAERVLDGTPCGPYESDLCVHGRCQKISCNGIIGSSAKEDRCGVCNGDGKSCKIVKGDFNHSSGMVTPSHCKKVSTCVMSKSRALPKCFSCYIEAAVIPVGARRIKVVEDRPSHSFLALKDSSKRSINSDWKIELPGEFELAGTTVRYVRRGLWEKMSAKGPTKTPLHLMVLLFHDQTYGIHYEYTVSLNQSQESNADIPKEPEHLYLWTHSSWEDCSVHCGGGERKTVVSCIRMVNKTMMLVNESFCHPENRPAPQVRRCNTHPCQYRWVAGDWGKCSVTCGKGAQQREVGCVYQLQNGSFLATRELYCLGVKPESIQHCEGRHCLTVWDASEWSQCSSNCGQGIRKRTVTCTNPQGLCDPASRPTHQEPCEDYSKCYEWKTGDWSKCSSSCGRGLQSRVVQCMHRVTGRHGSDCPTVLKPPAYRQCHQGACNEKVNVNTITSPRLAALTYKCMGDQWTVYCRVIREKNLCQDMRWYQRCCQTCRDFYASTMSRES</sequence>
<dbReference type="CDD" id="cd04273">
    <property type="entry name" value="ZnMc_ADAMTS_like"/>
    <property type="match status" value="1"/>
</dbReference>
<feature type="disulfide bond" evidence="17">
    <location>
        <begin position="484"/>
        <end position="516"/>
    </location>
</feature>
<feature type="binding site" evidence="16 18">
    <location>
        <position position="382"/>
    </location>
    <ligand>
        <name>Zn(2+)</name>
        <dbReference type="ChEBI" id="CHEBI:29105"/>
        <note>catalytic</note>
    </ligand>
</feature>
<feature type="disulfide bond" evidence="17">
    <location>
        <begin position="510"/>
        <end position="521"/>
    </location>
</feature>
<gene>
    <name evidence="24" type="primary">adamts17</name>
</gene>
<dbReference type="Pfam" id="PF00090">
    <property type="entry name" value="TSP_1"/>
    <property type="match status" value="1"/>
</dbReference>
<dbReference type="SMART" id="SM00608">
    <property type="entry name" value="ACR"/>
    <property type="match status" value="1"/>
</dbReference>
<feature type="disulfide bond" evidence="17">
    <location>
        <begin position="559"/>
        <end position="571"/>
    </location>
</feature>
<comment type="cofactor">
    <cofactor evidence="16">
        <name>Zn(2+)</name>
        <dbReference type="ChEBI" id="CHEBI:29105"/>
    </cofactor>
    <text evidence="16">Binds 1 zinc ion per subunit.</text>
</comment>
<reference evidence="24" key="2">
    <citation type="submission" date="2025-08" db="UniProtKB">
        <authorList>
            <consortium name="RefSeq"/>
        </authorList>
    </citation>
    <scope>IDENTIFICATION</scope>
    <source>
        <tissue evidence="24">Blood</tissue>
    </source>
</reference>
<evidence type="ECO:0000256" key="2">
    <source>
        <dbReference type="ARBA" id="ARBA00022525"/>
    </source>
</evidence>
<keyword evidence="12" id="KW-0865">Zymogen</keyword>
<dbReference type="InterPro" id="IPR001590">
    <property type="entry name" value="Peptidase_M12B"/>
</dbReference>
<protein>
    <submittedName>
        <fullName evidence="24">A disintegrin and metalloproteinase with thrombospondin motifs 17 isoform X1</fullName>
    </submittedName>
</protein>
<dbReference type="InterPro" id="IPR036383">
    <property type="entry name" value="TSP1_rpt_sf"/>
</dbReference>
<keyword evidence="10 16" id="KW-0862">Zinc</keyword>
<dbReference type="PANTHER" id="PTHR13723:SF151">
    <property type="entry name" value="A DISINTEGRIN AND METALLOPROTEINASE WITH THROMBOSPONDIN MOTIFS 17"/>
    <property type="match status" value="1"/>
</dbReference>
<keyword evidence="7 20" id="KW-0732">Signal</keyword>
<evidence type="ECO:0000256" key="20">
    <source>
        <dbReference type="SAM" id="SignalP"/>
    </source>
</evidence>
<keyword evidence="2" id="KW-0964">Secreted</keyword>
<feature type="compositionally biased region" description="Basic and acidic residues" evidence="19">
    <location>
        <begin position="201"/>
        <end position="210"/>
    </location>
</feature>
<dbReference type="Pfam" id="PF17771">
    <property type="entry name" value="ADAMTS_CR_2"/>
    <property type="match status" value="1"/>
</dbReference>
<dbReference type="AlphaFoldDB" id="A0A2D0RV37"/>
<proteinExistence type="predicted"/>
<evidence type="ECO:0000313" key="24">
    <source>
        <dbReference type="RefSeq" id="XP_017333825.1"/>
    </source>
</evidence>
<evidence type="ECO:0000256" key="7">
    <source>
        <dbReference type="ARBA" id="ARBA00022729"/>
    </source>
</evidence>
<feature type="domain" description="Peptidase M12B" evidence="21">
    <location>
        <begin position="221"/>
        <end position="441"/>
    </location>
</feature>
<evidence type="ECO:0000313" key="23">
    <source>
        <dbReference type="Proteomes" id="UP000221080"/>
    </source>
</evidence>
<evidence type="ECO:0000256" key="13">
    <source>
        <dbReference type="ARBA" id="ARBA00023157"/>
    </source>
</evidence>
<dbReference type="Pfam" id="PF05986">
    <property type="entry name" value="ADAMTS_spacer1"/>
    <property type="match status" value="1"/>
</dbReference>
<dbReference type="Pfam" id="PF01562">
    <property type="entry name" value="Pep_M12B_propep"/>
    <property type="match status" value="1"/>
</dbReference>
<dbReference type="InterPro" id="IPR002870">
    <property type="entry name" value="Peptidase_M12B_N"/>
</dbReference>
<dbReference type="InterPro" id="IPR024079">
    <property type="entry name" value="MetalloPept_cat_dom_sf"/>
</dbReference>
<dbReference type="GO" id="GO:0030198">
    <property type="term" value="P:extracellular matrix organization"/>
    <property type="evidence" value="ECO:0007669"/>
    <property type="project" value="InterPro"/>
</dbReference>
<dbReference type="PROSITE" id="PS50215">
    <property type="entry name" value="ADAM_MEPRO"/>
    <property type="match status" value="1"/>
</dbReference>
<dbReference type="CTD" id="170691"/>
<dbReference type="InterPro" id="IPR050439">
    <property type="entry name" value="ADAMTS_ADAMTS-like"/>
</dbReference>
<reference evidence="23" key="1">
    <citation type="journal article" date="2016" name="Nat. Commun.">
        <title>The channel catfish genome sequence provides insights into the evolution of scale formation in teleosts.</title>
        <authorList>
            <person name="Liu Z."/>
            <person name="Liu S."/>
            <person name="Yao J."/>
            <person name="Bao L."/>
            <person name="Zhang J."/>
            <person name="Li Y."/>
            <person name="Jiang C."/>
            <person name="Sun L."/>
            <person name="Wang R."/>
            <person name="Zhang Y."/>
            <person name="Zhou T."/>
            <person name="Zeng Q."/>
            <person name="Fu Q."/>
            <person name="Gao S."/>
            <person name="Li N."/>
            <person name="Koren S."/>
            <person name="Jiang Y."/>
            <person name="Zimin A."/>
            <person name="Xu P."/>
            <person name="Phillippy A.M."/>
            <person name="Geng X."/>
            <person name="Song L."/>
            <person name="Sun F."/>
            <person name="Li C."/>
            <person name="Wang X."/>
            <person name="Chen A."/>
            <person name="Jin Y."/>
            <person name="Yuan Z."/>
            <person name="Yang Y."/>
            <person name="Tan S."/>
            <person name="Peatman E."/>
            <person name="Lu J."/>
            <person name="Qin Z."/>
            <person name="Dunham R."/>
            <person name="Li Z."/>
            <person name="Sonstegard T."/>
            <person name="Feng J."/>
            <person name="Danzmann R.G."/>
            <person name="Schroeder S."/>
            <person name="Scheffler B."/>
            <person name="Duke M.V."/>
            <person name="Ballard L."/>
            <person name="Kucuktas H."/>
            <person name="Kaltenboeck L."/>
            <person name="Liu H."/>
            <person name="Armbruster J."/>
            <person name="Xie Y."/>
            <person name="Kirby M.L."/>
            <person name="Tian Y."/>
            <person name="Flanagan M.E."/>
            <person name="Mu W."/>
            <person name="Waldbieser G.C."/>
        </authorList>
    </citation>
    <scope>NUCLEOTIDE SEQUENCE [LARGE SCALE GENOMIC DNA]</scope>
    <source>
        <strain evidence="23">SDA103</strain>
    </source>
</reference>
<evidence type="ECO:0000256" key="17">
    <source>
        <dbReference type="PIRSR" id="PIRSR613273-3"/>
    </source>
</evidence>
<dbReference type="GO" id="GO:0046872">
    <property type="term" value="F:metal ion binding"/>
    <property type="evidence" value="ECO:0007669"/>
    <property type="project" value="UniProtKB-KW"/>
</dbReference>
<evidence type="ECO:0000256" key="16">
    <source>
        <dbReference type="PIRSR" id="PIRSR613273-2"/>
    </source>
</evidence>
<keyword evidence="8" id="KW-0677">Repeat</keyword>
<evidence type="ECO:0000256" key="1">
    <source>
        <dbReference type="ARBA" id="ARBA00004498"/>
    </source>
</evidence>
<keyword evidence="14" id="KW-0325">Glycoprotein</keyword>
<keyword evidence="9" id="KW-0378">Hydrolase</keyword>
<evidence type="ECO:0000256" key="6">
    <source>
        <dbReference type="ARBA" id="ARBA00022723"/>
    </source>
</evidence>
<evidence type="ECO:0000256" key="4">
    <source>
        <dbReference type="ARBA" id="ARBA00022670"/>
    </source>
</evidence>
<keyword evidence="3" id="KW-0272">Extracellular matrix</keyword>
<evidence type="ECO:0000256" key="5">
    <source>
        <dbReference type="ARBA" id="ARBA00022685"/>
    </source>
</evidence>
<dbReference type="GO" id="GO:0006508">
    <property type="term" value="P:proteolysis"/>
    <property type="evidence" value="ECO:0007669"/>
    <property type="project" value="UniProtKB-KW"/>
</dbReference>
<dbReference type="PROSITE" id="PS50900">
    <property type="entry name" value="PLAC"/>
    <property type="match status" value="1"/>
</dbReference>
<dbReference type="Pfam" id="PF25379">
    <property type="entry name" value="Adt-1"/>
    <property type="match status" value="1"/>
</dbReference>
<dbReference type="InterPro" id="IPR000884">
    <property type="entry name" value="TSP1_rpt"/>
</dbReference>
<keyword evidence="4" id="KW-0645">Protease</keyword>
<dbReference type="Pfam" id="PF01421">
    <property type="entry name" value="Reprolysin"/>
    <property type="match status" value="1"/>
</dbReference>
<dbReference type="Gene3D" id="3.40.390.10">
    <property type="entry name" value="Collagenase (Catalytic Domain)"/>
    <property type="match status" value="1"/>
</dbReference>
<evidence type="ECO:0000256" key="9">
    <source>
        <dbReference type="ARBA" id="ARBA00022801"/>
    </source>
</evidence>
<evidence type="ECO:0000256" key="19">
    <source>
        <dbReference type="SAM" id="MobiDB-lite"/>
    </source>
</evidence>
<dbReference type="KEGG" id="ipu:108271083"/>
<dbReference type="InterPro" id="IPR013273">
    <property type="entry name" value="ADAMTS/ADAMTS-like"/>
</dbReference>
<feature type="chain" id="PRO_5012452083" evidence="20">
    <location>
        <begin position="26"/>
        <end position="1134"/>
    </location>
</feature>
<evidence type="ECO:0000256" key="18">
    <source>
        <dbReference type="PROSITE-ProRule" id="PRU00276"/>
    </source>
</evidence>
<dbReference type="Pfam" id="PF23178">
    <property type="entry name" value="ADAMTS_C"/>
    <property type="match status" value="1"/>
</dbReference>
<evidence type="ECO:0000256" key="14">
    <source>
        <dbReference type="ARBA" id="ARBA00023180"/>
    </source>
</evidence>
<dbReference type="InterPro" id="IPR057401">
    <property type="entry name" value="Adt-1/2-like_dom"/>
</dbReference>
<organism evidence="23 24">
    <name type="scientific">Ictalurus punctatus</name>
    <name type="common">Channel catfish</name>
    <name type="synonym">Silurus punctatus</name>
    <dbReference type="NCBI Taxonomy" id="7998"/>
    <lineage>
        <taxon>Eukaryota</taxon>
        <taxon>Metazoa</taxon>
        <taxon>Chordata</taxon>
        <taxon>Craniata</taxon>
        <taxon>Vertebrata</taxon>
        <taxon>Euteleostomi</taxon>
        <taxon>Actinopterygii</taxon>
        <taxon>Neopterygii</taxon>
        <taxon>Teleostei</taxon>
        <taxon>Ostariophysi</taxon>
        <taxon>Siluriformes</taxon>
        <taxon>Ictaluridae</taxon>
        <taxon>Ictalurus</taxon>
    </lineage>
</organism>
<evidence type="ECO:0000256" key="12">
    <source>
        <dbReference type="ARBA" id="ARBA00023145"/>
    </source>
</evidence>
<feature type="binding site" evidence="16">
    <location>
        <position position="436"/>
    </location>
    <ligand>
        <name>Ca(2+)</name>
        <dbReference type="ChEBI" id="CHEBI:29108"/>
        <label>1</label>
    </ligand>
</feature>
<accession>A0A2D0RV37</accession>
<feature type="disulfide bond" evidence="17">
    <location>
        <begin position="297"/>
        <end position="362"/>
    </location>
</feature>
<dbReference type="Gene3D" id="2.60.120.830">
    <property type="match status" value="1"/>
</dbReference>
<feature type="compositionally biased region" description="Basic and acidic residues" evidence="19">
    <location>
        <begin position="162"/>
        <end position="188"/>
    </location>
</feature>
<feature type="signal peptide" evidence="20">
    <location>
        <begin position="1"/>
        <end position="25"/>
    </location>
</feature>
<feature type="region of interest" description="Disordered" evidence="19">
    <location>
        <begin position="162"/>
        <end position="211"/>
    </location>
</feature>
<dbReference type="PANTHER" id="PTHR13723">
    <property type="entry name" value="ADAMTS A DISINTEGRIN AND METALLOPROTEASE WITH THROMBOSPONDIN MOTIFS PROTEASE"/>
    <property type="match status" value="1"/>
</dbReference>
<evidence type="ECO:0000259" key="21">
    <source>
        <dbReference type="PROSITE" id="PS50215"/>
    </source>
</evidence>
<dbReference type="PRINTS" id="PR01705">
    <property type="entry name" value="TSP1REPEAT"/>
</dbReference>
<feature type="disulfide bond" evidence="17">
    <location>
        <begin position="337"/>
        <end position="344"/>
    </location>
</feature>
<feature type="disulfide bond" evidence="17">
    <location>
        <begin position="395"/>
        <end position="420"/>
    </location>
</feature>
<feature type="binding site" evidence="16">
    <location>
        <position position="224"/>
    </location>
    <ligand>
        <name>Ca(2+)</name>
        <dbReference type="ChEBI" id="CHEBI:29108"/>
        <label>2</label>
    </ligand>
</feature>
<feature type="binding site" evidence="16">
    <location>
        <position position="326"/>
    </location>
    <ligand>
        <name>Ca(2+)</name>
        <dbReference type="ChEBI" id="CHEBI:29108"/>
        <label>1</label>
    </ligand>
</feature>
<feature type="binding site" evidence="16 18">
    <location>
        <position position="378"/>
    </location>
    <ligand>
        <name>Zn(2+)</name>
        <dbReference type="ChEBI" id="CHEBI:29105"/>
        <note>catalytic</note>
    </ligand>
</feature>
<evidence type="ECO:0000256" key="15">
    <source>
        <dbReference type="PIRSR" id="PIRSR613273-1"/>
    </source>
</evidence>
<dbReference type="Gene3D" id="2.20.100.10">
    <property type="entry name" value="Thrombospondin type-1 (TSP1) repeat"/>
    <property type="match status" value="5"/>
</dbReference>
<evidence type="ECO:0000259" key="22">
    <source>
        <dbReference type="PROSITE" id="PS50900"/>
    </source>
</evidence>
<dbReference type="InterPro" id="IPR056270">
    <property type="entry name" value="ADAMTS17/19_C"/>
</dbReference>
<dbReference type="GeneID" id="108271083"/>
<dbReference type="GO" id="GO:0004222">
    <property type="term" value="F:metalloendopeptidase activity"/>
    <property type="evidence" value="ECO:0007669"/>
    <property type="project" value="InterPro"/>
</dbReference>
<feature type="disulfide bond" evidence="17">
    <location>
        <begin position="544"/>
        <end position="581"/>
    </location>
</feature>
<feature type="disulfide bond" evidence="17">
    <location>
        <begin position="548"/>
        <end position="586"/>
    </location>
</feature>
<feature type="domain" description="PLAC" evidence="22">
    <location>
        <begin position="1087"/>
        <end position="1126"/>
    </location>
</feature>
<dbReference type="SUPFAM" id="SSF82895">
    <property type="entry name" value="TSP-1 type 1 repeat"/>
    <property type="match status" value="5"/>
</dbReference>
<dbReference type="Pfam" id="PF19030">
    <property type="entry name" value="TSP1_ADAMTS"/>
    <property type="match status" value="4"/>
</dbReference>
<dbReference type="InterPro" id="IPR010294">
    <property type="entry name" value="ADAMTS_spacer1"/>
</dbReference>
<dbReference type="InterPro" id="IPR010909">
    <property type="entry name" value="PLAC"/>
</dbReference>
<evidence type="ECO:0000256" key="10">
    <source>
        <dbReference type="ARBA" id="ARBA00022833"/>
    </source>
</evidence>
<comment type="caution">
    <text evidence="18">Lacks conserved residue(s) required for the propagation of feature annotation.</text>
</comment>
<dbReference type="Proteomes" id="UP000221080">
    <property type="component" value="Chromosome 10"/>
</dbReference>
<dbReference type="OrthoDB" id="412680at2759"/>
<evidence type="ECO:0000256" key="3">
    <source>
        <dbReference type="ARBA" id="ARBA00022530"/>
    </source>
</evidence>
<keyword evidence="5" id="KW-0165">Cleavage on pair of basic residues</keyword>
<dbReference type="SMART" id="SM00209">
    <property type="entry name" value="TSP1"/>
    <property type="match status" value="5"/>
</dbReference>
<evidence type="ECO:0000256" key="11">
    <source>
        <dbReference type="ARBA" id="ARBA00023049"/>
    </source>
</evidence>
<feature type="disulfide bond" evidence="17">
    <location>
        <begin position="476"/>
        <end position="497"/>
    </location>
</feature>
<feature type="binding site" evidence="16">
    <location>
        <position position="224"/>
    </location>
    <ligand>
        <name>Ca(2+)</name>
        <dbReference type="ChEBI" id="CHEBI:29108"/>
        <label>1</label>
    </ligand>
</feature>
<dbReference type="InterPro" id="IPR041645">
    <property type="entry name" value="ADAMTS_CR_2"/>
</dbReference>
<feature type="active site" evidence="15 18">
    <location>
        <position position="379"/>
    </location>
</feature>
<dbReference type="PRINTS" id="PR01857">
    <property type="entry name" value="ADAMTSFAMILY"/>
</dbReference>
<keyword evidence="11 24" id="KW-0482">Metalloprotease</keyword>
<feature type="disulfide bond" evidence="17">
    <location>
        <begin position="465"/>
        <end position="489"/>
    </location>
</feature>
<keyword evidence="16" id="KW-0106">Calcium</keyword>
<dbReference type="FunFam" id="2.20.100.10:FF:000002">
    <property type="entry name" value="Unc-5 netrin receptor C"/>
    <property type="match status" value="1"/>
</dbReference>
<dbReference type="InterPro" id="IPR013087">
    <property type="entry name" value="Znf_C2H2_type"/>
</dbReference>
<comment type="subcellular location">
    <subcellularLocation>
        <location evidence="1">Secreted</location>
        <location evidence="1">Extracellular space</location>
        <location evidence="1">Extracellular matrix</location>
    </subcellularLocation>
</comment>
<feature type="binding site" evidence="16 18">
    <location>
        <position position="388"/>
    </location>
    <ligand>
        <name>Zn(2+)</name>
        <dbReference type="ChEBI" id="CHEBI:29105"/>
        <note>catalytic</note>
    </ligand>
</feature>
<dbReference type="PROSITE" id="PS50092">
    <property type="entry name" value="TSP1"/>
    <property type="match status" value="5"/>
</dbReference>
<name>A0A2D0RV37_ICTPU</name>
<evidence type="ECO:0000256" key="8">
    <source>
        <dbReference type="ARBA" id="ARBA00022737"/>
    </source>
</evidence>
<keyword evidence="23" id="KW-1185">Reference proteome</keyword>
<dbReference type="FunFam" id="3.40.390.10:FF:000001">
    <property type="entry name" value="A disintegrin and metalloproteinase with thrombospondin motifs 1"/>
    <property type="match status" value="1"/>
</dbReference>
<keyword evidence="6 16" id="KW-0479">Metal-binding</keyword>
<dbReference type="GO" id="GO:0031012">
    <property type="term" value="C:extracellular matrix"/>
    <property type="evidence" value="ECO:0007669"/>
    <property type="project" value="TreeGrafter"/>
</dbReference>
<feature type="disulfide bond" evidence="17 18">
    <location>
        <begin position="356"/>
        <end position="436"/>
    </location>
</feature>
<dbReference type="Gene3D" id="3.40.1620.60">
    <property type="match status" value="1"/>
</dbReference>
<dbReference type="RefSeq" id="XP_017333825.1">
    <property type="nucleotide sequence ID" value="XM_017478336.3"/>
</dbReference>
<keyword evidence="13 17" id="KW-1015">Disulfide bond</keyword>
<dbReference type="InterPro" id="IPR006586">
    <property type="entry name" value="ADAM_Cys-rich"/>
</dbReference>